<evidence type="ECO:0000259" key="1">
    <source>
        <dbReference type="PROSITE" id="PS51819"/>
    </source>
</evidence>
<dbReference type="Proteomes" id="UP001595817">
    <property type="component" value="Unassembled WGS sequence"/>
</dbReference>
<name>A0ABV8X3L9_9LACT</name>
<evidence type="ECO:0000313" key="3">
    <source>
        <dbReference type="Proteomes" id="UP001595817"/>
    </source>
</evidence>
<dbReference type="InterPro" id="IPR037523">
    <property type="entry name" value="VOC_core"/>
</dbReference>
<keyword evidence="3" id="KW-1185">Reference proteome</keyword>
<evidence type="ECO:0000313" key="2">
    <source>
        <dbReference type="EMBL" id="MFC4408832.1"/>
    </source>
</evidence>
<reference evidence="3" key="1">
    <citation type="journal article" date="2019" name="Int. J. Syst. Evol. Microbiol.">
        <title>The Global Catalogue of Microorganisms (GCM) 10K type strain sequencing project: providing services to taxonomists for standard genome sequencing and annotation.</title>
        <authorList>
            <consortium name="The Broad Institute Genomics Platform"/>
            <consortium name="The Broad Institute Genome Sequencing Center for Infectious Disease"/>
            <person name="Wu L."/>
            <person name="Ma J."/>
        </authorList>
    </citation>
    <scope>NUCLEOTIDE SEQUENCE [LARGE SCALE GENOMIC DNA]</scope>
    <source>
        <strain evidence="3">CCUG 59778</strain>
    </source>
</reference>
<gene>
    <name evidence="2" type="ORF">ACFOZY_00140</name>
</gene>
<feature type="domain" description="VOC" evidence="1">
    <location>
        <begin position="2"/>
        <end position="114"/>
    </location>
</feature>
<organism evidence="2 3">
    <name type="scientific">Chungangia koreensis</name>
    <dbReference type="NCBI Taxonomy" id="752657"/>
    <lineage>
        <taxon>Bacteria</taxon>
        <taxon>Bacillati</taxon>
        <taxon>Bacillota</taxon>
        <taxon>Bacilli</taxon>
        <taxon>Lactobacillales</taxon>
        <taxon>Chungangia</taxon>
    </lineage>
</organism>
<dbReference type="EMBL" id="JBHSEC010000001">
    <property type="protein sequence ID" value="MFC4408832.1"/>
    <property type="molecule type" value="Genomic_DNA"/>
</dbReference>
<dbReference type="InterPro" id="IPR040553">
    <property type="entry name" value="TxDE"/>
</dbReference>
<dbReference type="Gene3D" id="3.10.180.10">
    <property type="entry name" value="2,3-Dihydroxybiphenyl 1,2-Dioxygenase, domain 1"/>
    <property type="match status" value="1"/>
</dbReference>
<proteinExistence type="predicted"/>
<dbReference type="InterPro" id="IPR029068">
    <property type="entry name" value="Glyas_Bleomycin-R_OHBP_Dase"/>
</dbReference>
<dbReference type="RefSeq" id="WP_378150946.1">
    <property type="nucleotide sequence ID" value="NZ_JBHSEC010000001.1"/>
</dbReference>
<protein>
    <recommendedName>
        <fullName evidence="1">VOC domain-containing protein</fullName>
    </recommendedName>
</protein>
<dbReference type="PROSITE" id="PS51819">
    <property type="entry name" value="VOC"/>
    <property type="match status" value="1"/>
</dbReference>
<accession>A0ABV8X3L9</accession>
<dbReference type="Pfam" id="PF18711">
    <property type="entry name" value="TxDE"/>
    <property type="match status" value="1"/>
</dbReference>
<dbReference type="SUPFAM" id="SSF54593">
    <property type="entry name" value="Glyoxalase/Bleomycin resistance protein/Dihydroxybiphenyl dioxygenase"/>
    <property type="match status" value="1"/>
</dbReference>
<sequence length="225" mass="26104">MKIESITMMAGHLEEMKYFYTETMGFSLQSQGTDYFRIAAGNTEIEFKQADNNPYYHFAFDIPDNQFEEAKNWTKERVPLLIEEGEDEAFFEHFPARAFYFEDPAGNIVEFIARPTITENRVHPFTVESIYYVSEMSLVVEDPKEAYDVLNQLGVPERDRKEPNPAGLTFMGQRQEGSFLLLTPPGRRWYFSDKVSAVFPMEVTLNDGQRVQIDEDHVLRVLKGI</sequence>
<comment type="caution">
    <text evidence="2">The sequence shown here is derived from an EMBL/GenBank/DDBJ whole genome shotgun (WGS) entry which is preliminary data.</text>
</comment>